<comment type="caution">
    <text evidence="1">The sequence shown here is derived from an EMBL/GenBank/DDBJ whole genome shotgun (WGS) entry which is preliminary data.</text>
</comment>
<evidence type="ECO:0000313" key="2">
    <source>
        <dbReference type="Proteomes" id="UP000054776"/>
    </source>
</evidence>
<protein>
    <submittedName>
        <fullName evidence="1">Uncharacterized protein</fullName>
    </submittedName>
</protein>
<proteinExistence type="predicted"/>
<keyword evidence="2" id="KW-1185">Reference proteome</keyword>
<organism evidence="1 2">
    <name type="scientific">Trichinella spiralis</name>
    <name type="common">Trichina worm</name>
    <dbReference type="NCBI Taxonomy" id="6334"/>
    <lineage>
        <taxon>Eukaryota</taxon>
        <taxon>Metazoa</taxon>
        <taxon>Ecdysozoa</taxon>
        <taxon>Nematoda</taxon>
        <taxon>Enoplea</taxon>
        <taxon>Dorylaimia</taxon>
        <taxon>Trichinellida</taxon>
        <taxon>Trichinellidae</taxon>
        <taxon>Trichinella</taxon>
    </lineage>
</organism>
<accession>A0A0V1B0E0</accession>
<dbReference type="InParanoid" id="A0A0V1B0E0"/>
<name>A0A0V1B0E0_TRISP</name>
<dbReference type="AlphaFoldDB" id="A0A0V1B0E0"/>
<evidence type="ECO:0000313" key="1">
    <source>
        <dbReference type="EMBL" id="KRY30433.1"/>
    </source>
</evidence>
<reference evidence="1 2" key="1">
    <citation type="submission" date="2015-01" db="EMBL/GenBank/DDBJ databases">
        <title>Evolution of Trichinella species and genotypes.</title>
        <authorList>
            <person name="Korhonen P.K."/>
            <person name="Edoardo P."/>
            <person name="Giuseppe L.R."/>
            <person name="Gasser R.B."/>
        </authorList>
    </citation>
    <scope>NUCLEOTIDE SEQUENCE [LARGE SCALE GENOMIC DNA]</scope>
    <source>
        <strain evidence="1">ISS3</strain>
    </source>
</reference>
<sequence>MILLLIEEYFGRTLALEKHFIFLFACHSSTTGLPNVTVILAIFYVPADQNDVLNGSRCRHHCPNVPEGIKKCTRHDSVMGQVVIGSRVSLLVVGLRVVGLLVVE</sequence>
<dbReference type="EMBL" id="JYDH01000141">
    <property type="protein sequence ID" value="KRY30433.1"/>
    <property type="molecule type" value="Genomic_DNA"/>
</dbReference>
<gene>
    <name evidence="1" type="ORF">T01_15030</name>
</gene>
<dbReference type="Proteomes" id="UP000054776">
    <property type="component" value="Unassembled WGS sequence"/>
</dbReference>